<sequence length="182" mass="19406">MLPRSAPHAVDFVPPAEDVCIVPPARVAPAMPWNPDSGLPIHAARPVPAEVRCPVCGMYPARHPQWAAQIIFADGAAHFFDSPVGLFIFLEDTERYDPERKADTVAALYVTDFAAGGWIPAREARFVIDSAARGPMRVANLPAFAGVEAAAAFARANGGEVIGFADITPERIAALRAVNHAD</sequence>
<dbReference type="AlphaFoldDB" id="A0A4S4AN66"/>
<evidence type="ECO:0008006" key="3">
    <source>
        <dbReference type="Google" id="ProtNLM"/>
    </source>
</evidence>
<accession>A0A4S4AN66</accession>
<dbReference type="PANTHER" id="PTHR41247">
    <property type="entry name" value="HTH-TYPE TRANSCRIPTIONAL REPRESSOR YCNK"/>
    <property type="match status" value="1"/>
</dbReference>
<dbReference type="InterPro" id="IPR008719">
    <property type="entry name" value="N2O_reductase_NosL"/>
</dbReference>
<dbReference type="OrthoDB" id="982633at2"/>
<gene>
    <name evidence="1" type="ORF">E6O51_11490</name>
</gene>
<name>A0A4S4AN66_9RHOO</name>
<dbReference type="EMBL" id="SSOD01000008">
    <property type="protein sequence ID" value="THF61035.1"/>
    <property type="molecule type" value="Genomic_DNA"/>
</dbReference>
<dbReference type="SUPFAM" id="SSF160387">
    <property type="entry name" value="NosL/MerB-like"/>
    <property type="match status" value="1"/>
</dbReference>
<dbReference type="Gene3D" id="3.30.70.2050">
    <property type="match status" value="1"/>
</dbReference>
<keyword evidence="2" id="KW-1185">Reference proteome</keyword>
<evidence type="ECO:0000313" key="2">
    <source>
        <dbReference type="Proteomes" id="UP000307956"/>
    </source>
</evidence>
<organism evidence="1 2">
    <name type="scientific">Pseudothauera rhizosphaerae</name>
    <dbReference type="NCBI Taxonomy" id="2565932"/>
    <lineage>
        <taxon>Bacteria</taxon>
        <taxon>Pseudomonadati</taxon>
        <taxon>Pseudomonadota</taxon>
        <taxon>Betaproteobacteria</taxon>
        <taxon>Rhodocyclales</taxon>
        <taxon>Zoogloeaceae</taxon>
        <taxon>Pseudothauera</taxon>
    </lineage>
</organism>
<proteinExistence type="predicted"/>
<dbReference type="Pfam" id="PF05573">
    <property type="entry name" value="NosL"/>
    <property type="match status" value="1"/>
</dbReference>
<evidence type="ECO:0000313" key="1">
    <source>
        <dbReference type="EMBL" id="THF61035.1"/>
    </source>
</evidence>
<dbReference type="PANTHER" id="PTHR41247:SF1">
    <property type="entry name" value="HTH-TYPE TRANSCRIPTIONAL REPRESSOR YCNK"/>
    <property type="match status" value="1"/>
</dbReference>
<dbReference type="Proteomes" id="UP000307956">
    <property type="component" value="Unassembled WGS sequence"/>
</dbReference>
<reference evidence="1 2" key="1">
    <citation type="submission" date="2019-04" db="EMBL/GenBank/DDBJ databases">
        <title>Azoarcus rhizosphaerae sp. nov. isolated from rhizosphere of Ficus religiosa.</title>
        <authorList>
            <person name="Lin S.-Y."/>
            <person name="Hameed A."/>
            <person name="Hsu Y.-H."/>
            <person name="Young C.-C."/>
        </authorList>
    </citation>
    <scope>NUCLEOTIDE SEQUENCE [LARGE SCALE GENOMIC DNA]</scope>
    <source>
        <strain evidence="1 2">CC-YHH848</strain>
    </source>
</reference>
<protein>
    <recommendedName>
        <fullName evidence="3">Nitrous oxide reductase accessory protein NosL</fullName>
    </recommendedName>
</protein>
<comment type="caution">
    <text evidence="1">The sequence shown here is derived from an EMBL/GenBank/DDBJ whole genome shotgun (WGS) entry which is preliminary data.</text>
</comment>